<gene>
    <name evidence="1" type="ORF">TsFJ059_000600</name>
</gene>
<comment type="caution">
    <text evidence="1">The sequence shown here is derived from an EMBL/GenBank/DDBJ whole genome shotgun (WGS) entry which is preliminary data.</text>
</comment>
<organism evidence="1 2">
    <name type="scientific">Trichoderma semiorbis</name>
    <dbReference type="NCBI Taxonomy" id="1491008"/>
    <lineage>
        <taxon>Eukaryota</taxon>
        <taxon>Fungi</taxon>
        <taxon>Dikarya</taxon>
        <taxon>Ascomycota</taxon>
        <taxon>Pezizomycotina</taxon>
        <taxon>Sordariomycetes</taxon>
        <taxon>Hypocreomycetidae</taxon>
        <taxon>Hypocreales</taxon>
        <taxon>Hypocreaceae</taxon>
        <taxon>Trichoderma</taxon>
    </lineage>
</organism>
<reference evidence="1 2" key="1">
    <citation type="submission" date="2021-08" db="EMBL/GenBank/DDBJ databases">
        <title>The highly contiguous genome resource for Trichoderma semiorbis FJ059, a fungal antagonistic to plant pathogens.</title>
        <authorList>
            <person name="Liu T."/>
        </authorList>
    </citation>
    <scope>NUCLEOTIDE SEQUENCE [LARGE SCALE GENOMIC DNA]</scope>
    <source>
        <strain evidence="1 2">FJ059</strain>
    </source>
</reference>
<dbReference type="EMBL" id="JAIMJC010000001">
    <property type="protein sequence ID" value="KAH0531819.1"/>
    <property type="molecule type" value="Genomic_DNA"/>
</dbReference>
<sequence>MTCVSMTAPTDPQIDPSVDRYAAERRRLKAMSKPFLDDEFMEGPPRYRGSDYRQPRLRRSTFDPKTLVFESRLGGGDDGFVWKVRFGGEGPFAMKVFWDQVPPQEVGSYYPMQRECQNAAVLQMMEAAVANEPVLVYTHPYGTVDVNENYFSFCEENALSKLGVKVDSTLPSGTKLISELPPMVQCYGWVKFPSDTLEGLPINLQATHDEPHKVRKLVGSHMDCIAIVYEFIEDVKNKIGPVGKVDSFLWFAGFAYANEPEEKSWRNSILVDYSEIVHMRGYGWNEEDYMDKSAEQIISDEDLEHEMDPDHDLS</sequence>
<dbReference type="Proteomes" id="UP000826573">
    <property type="component" value="Unassembled WGS sequence"/>
</dbReference>
<keyword evidence="2" id="KW-1185">Reference proteome</keyword>
<name>A0A9P8KYE1_9HYPO</name>
<evidence type="ECO:0000313" key="1">
    <source>
        <dbReference type="EMBL" id="KAH0531819.1"/>
    </source>
</evidence>
<accession>A0A9P8KYE1</accession>
<protein>
    <submittedName>
        <fullName evidence="1">Uncharacterized protein</fullName>
    </submittedName>
</protein>
<proteinExistence type="predicted"/>
<evidence type="ECO:0000313" key="2">
    <source>
        <dbReference type="Proteomes" id="UP000826573"/>
    </source>
</evidence>
<dbReference type="AlphaFoldDB" id="A0A9P8KYE1"/>